<feature type="compositionally biased region" description="Acidic residues" evidence="5">
    <location>
        <begin position="212"/>
        <end position="226"/>
    </location>
</feature>
<keyword evidence="3" id="KW-0862">Zinc</keyword>
<feature type="region of interest" description="Disordered" evidence="5">
    <location>
        <begin position="188"/>
        <end position="226"/>
    </location>
</feature>
<keyword evidence="2 4" id="KW-0863">Zinc-finger</keyword>
<feature type="domain" description="RING-type" evidence="6">
    <location>
        <begin position="138"/>
        <end position="183"/>
    </location>
</feature>
<dbReference type="Proteomes" id="UP000284375">
    <property type="component" value="Unassembled WGS sequence"/>
</dbReference>
<evidence type="ECO:0000256" key="3">
    <source>
        <dbReference type="ARBA" id="ARBA00022833"/>
    </source>
</evidence>
<gene>
    <name evidence="7" type="ORF">VSDG_01307</name>
</gene>
<dbReference type="GO" id="GO:0016567">
    <property type="term" value="P:protein ubiquitination"/>
    <property type="evidence" value="ECO:0007669"/>
    <property type="project" value="TreeGrafter"/>
</dbReference>
<dbReference type="Gene3D" id="3.30.40.10">
    <property type="entry name" value="Zinc/RING finger domain, C3HC4 (zinc finger)"/>
    <property type="match status" value="1"/>
</dbReference>
<dbReference type="OrthoDB" id="8062037at2759"/>
<protein>
    <recommendedName>
        <fullName evidence="6">RING-type domain-containing protein</fullName>
    </recommendedName>
</protein>
<evidence type="ECO:0000256" key="4">
    <source>
        <dbReference type="PROSITE-ProRule" id="PRU00175"/>
    </source>
</evidence>
<feature type="compositionally biased region" description="Low complexity" evidence="5">
    <location>
        <begin position="36"/>
        <end position="52"/>
    </location>
</feature>
<accession>A0A423WJ77</accession>
<keyword evidence="8" id="KW-1185">Reference proteome</keyword>
<name>A0A423WJ77_CYTCH</name>
<evidence type="ECO:0000256" key="2">
    <source>
        <dbReference type="ARBA" id="ARBA00022771"/>
    </source>
</evidence>
<comment type="caution">
    <text evidence="7">The sequence shown here is derived from an EMBL/GenBank/DDBJ whole genome shotgun (WGS) entry which is preliminary data.</text>
</comment>
<evidence type="ECO:0000313" key="7">
    <source>
        <dbReference type="EMBL" id="ROW03483.1"/>
    </source>
</evidence>
<feature type="compositionally biased region" description="Polar residues" evidence="5">
    <location>
        <begin position="24"/>
        <end position="34"/>
    </location>
</feature>
<dbReference type="STRING" id="252740.A0A423WJ77"/>
<sequence>MATPYEVEHGIKGNTPPRRRRQIDMSSFTSQLHQISGDPSASATDSSSSSSPQQQRHNPHAIPTPVDMAGVYRLLQDQLGTLARDSPDQANRDFLQSLFQGLEDDLLHLPKEVEGVSQEFLDVLDRVPKNGLRPDDACPICAEKFLDDPYPLVVQLQCHHSHRFDLDCVGPWLQLKGTCPMCRTDLKEYDPRRKGTSDRIKKMWEKEGKPAEEDEEDDEDPDGLYG</sequence>
<feature type="compositionally biased region" description="Basic and acidic residues" evidence="5">
    <location>
        <begin position="1"/>
        <end position="11"/>
    </location>
</feature>
<dbReference type="Pfam" id="PF13639">
    <property type="entry name" value="zf-RING_2"/>
    <property type="match status" value="1"/>
</dbReference>
<dbReference type="GO" id="GO:0008270">
    <property type="term" value="F:zinc ion binding"/>
    <property type="evidence" value="ECO:0007669"/>
    <property type="project" value="UniProtKB-KW"/>
</dbReference>
<dbReference type="InterPro" id="IPR013083">
    <property type="entry name" value="Znf_RING/FYVE/PHD"/>
</dbReference>
<dbReference type="InterPro" id="IPR001841">
    <property type="entry name" value="Znf_RING"/>
</dbReference>
<feature type="region of interest" description="Disordered" evidence="5">
    <location>
        <begin position="1"/>
        <end position="64"/>
    </location>
</feature>
<dbReference type="PROSITE" id="PS50089">
    <property type="entry name" value="ZF_RING_2"/>
    <property type="match status" value="1"/>
</dbReference>
<dbReference type="GO" id="GO:0061630">
    <property type="term" value="F:ubiquitin protein ligase activity"/>
    <property type="evidence" value="ECO:0007669"/>
    <property type="project" value="TreeGrafter"/>
</dbReference>
<evidence type="ECO:0000256" key="5">
    <source>
        <dbReference type="SAM" id="MobiDB-lite"/>
    </source>
</evidence>
<reference evidence="7 8" key="1">
    <citation type="submission" date="2015-09" db="EMBL/GenBank/DDBJ databases">
        <title>Host preference determinants of Valsa canker pathogens revealed by comparative genomics.</title>
        <authorList>
            <person name="Yin Z."/>
            <person name="Huang L."/>
        </authorList>
    </citation>
    <scope>NUCLEOTIDE SEQUENCE [LARGE SCALE GENOMIC DNA]</scope>
    <source>
        <strain evidence="7 8">YSFL</strain>
    </source>
</reference>
<organism evidence="7 8">
    <name type="scientific">Cytospora chrysosperma</name>
    <name type="common">Cytospora canker fungus</name>
    <name type="synonym">Sphaeria chrysosperma</name>
    <dbReference type="NCBI Taxonomy" id="252740"/>
    <lineage>
        <taxon>Eukaryota</taxon>
        <taxon>Fungi</taxon>
        <taxon>Dikarya</taxon>
        <taxon>Ascomycota</taxon>
        <taxon>Pezizomycotina</taxon>
        <taxon>Sordariomycetes</taxon>
        <taxon>Sordariomycetidae</taxon>
        <taxon>Diaporthales</taxon>
        <taxon>Cytosporaceae</taxon>
        <taxon>Cytospora</taxon>
    </lineage>
</organism>
<proteinExistence type="predicted"/>
<dbReference type="SUPFAM" id="SSF57850">
    <property type="entry name" value="RING/U-box"/>
    <property type="match status" value="1"/>
</dbReference>
<dbReference type="PANTHER" id="PTHR15710">
    <property type="entry name" value="E3 UBIQUITIN-PROTEIN LIGASE PRAJA"/>
    <property type="match status" value="1"/>
</dbReference>
<dbReference type="AlphaFoldDB" id="A0A423WJ77"/>
<evidence type="ECO:0000256" key="1">
    <source>
        <dbReference type="ARBA" id="ARBA00022723"/>
    </source>
</evidence>
<dbReference type="PANTHER" id="PTHR15710:SF243">
    <property type="entry name" value="E3 UBIQUITIN-PROTEIN LIGASE PRAJA-2 ISOFORM X1"/>
    <property type="match status" value="1"/>
</dbReference>
<evidence type="ECO:0000313" key="8">
    <source>
        <dbReference type="Proteomes" id="UP000284375"/>
    </source>
</evidence>
<dbReference type="SMART" id="SM00184">
    <property type="entry name" value="RING"/>
    <property type="match status" value="1"/>
</dbReference>
<dbReference type="GO" id="GO:0005737">
    <property type="term" value="C:cytoplasm"/>
    <property type="evidence" value="ECO:0007669"/>
    <property type="project" value="TreeGrafter"/>
</dbReference>
<dbReference type="EMBL" id="LJZO01000003">
    <property type="protein sequence ID" value="ROW03483.1"/>
    <property type="molecule type" value="Genomic_DNA"/>
</dbReference>
<evidence type="ECO:0000259" key="6">
    <source>
        <dbReference type="PROSITE" id="PS50089"/>
    </source>
</evidence>
<feature type="compositionally biased region" description="Basic and acidic residues" evidence="5">
    <location>
        <begin position="188"/>
        <end position="211"/>
    </location>
</feature>
<keyword evidence="1" id="KW-0479">Metal-binding</keyword>